<feature type="region of interest" description="Disordered" evidence="1">
    <location>
        <begin position="17"/>
        <end position="41"/>
    </location>
</feature>
<accession>A0A0R3PJ11</accession>
<dbReference type="Proteomes" id="UP000267027">
    <property type="component" value="Unassembled WGS sequence"/>
</dbReference>
<evidence type="ECO:0000256" key="1">
    <source>
        <dbReference type="SAM" id="MobiDB-lite"/>
    </source>
</evidence>
<sequence>MGTKFQFVTGYTATPRKPSVLSHRVDPPSRPSGGAPVPMGAARLTYGTTRWADAGAGGSESARIPLVAKLRSNTDLCGVSATIGTMG</sequence>
<keyword evidence="3" id="KW-1185">Reference proteome</keyword>
<dbReference type="EMBL" id="UYYA01003814">
    <property type="protein sequence ID" value="VDM55986.1"/>
    <property type="molecule type" value="Genomic_DNA"/>
</dbReference>
<evidence type="ECO:0000313" key="4">
    <source>
        <dbReference type="WBParaSite" id="ACOC_0000440001-mRNA-1"/>
    </source>
</evidence>
<reference evidence="2 3" key="2">
    <citation type="submission" date="2018-11" db="EMBL/GenBank/DDBJ databases">
        <authorList>
            <consortium name="Pathogen Informatics"/>
        </authorList>
    </citation>
    <scope>NUCLEOTIDE SEQUENCE [LARGE SCALE GENOMIC DNA]</scope>
    <source>
        <strain evidence="2 3">Costa Rica</strain>
    </source>
</reference>
<dbReference type="WBParaSite" id="ACOC_0000440001-mRNA-1">
    <property type="protein sequence ID" value="ACOC_0000440001-mRNA-1"/>
    <property type="gene ID" value="ACOC_0000440001"/>
</dbReference>
<evidence type="ECO:0000313" key="3">
    <source>
        <dbReference type="Proteomes" id="UP000267027"/>
    </source>
</evidence>
<gene>
    <name evidence="2" type="ORF">ACOC_LOCUS4401</name>
</gene>
<name>A0A0R3PJ11_ANGCS</name>
<proteinExistence type="predicted"/>
<organism evidence="4">
    <name type="scientific">Angiostrongylus costaricensis</name>
    <name type="common">Nematode worm</name>
    <dbReference type="NCBI Taxonomy" id="334426"/>
    <lineage>
        <taxon>Eukaryota</taxon>
        <taxon>Metazoa</taxon>
        <taxon>Ecdysozoa</taxon>
        <taxon>Nematoda</taxon>
        <taxon>Chromadorea</taxon>
        <taxon>Rhabditida</taxon>
        <taxon>Rhabditina</taxon>
        <taxon>Rhabditomorpha</taxon>
        <taxon>Strongyloidea</taxon>
        <taxon>Metastrongylidae</taxon>
        <taxon>Angiostrongylus</taxon>
    </lineage>
</organism>
<evidence type="ECO:0000313" key="2">
    <source>
        <dbReference type="EMBL" id="VDM55986.1"/>
    </source>
</evidence>
<dbReference type="AlphaFoldDB" id="A0A0R3PJ11"/>
<protein>
    <submittedName>
        <fullName evidence="2 4">Uncharacterized protein</fullName>
    </submittedName>
</protein>
<reference evidence="4" key="1">
    <citation type="submission" date="2017-02" db="UniProtKB">
        <authorList>
            <consortium name="WormBaseParasite"/>
        </authorList>
    </citation>
    <scope>IDENTIFICATION</scope>
</reference>